<dbReference type="InterPro" id="IPR045851">
    <property type="entry name" value="AMP-bd_C_sf"/>
</dbReference>
<dbReference type="SUPFAM" id="SSF56801">
    <property type="entry name" value="Acetyl-CoA synthetase-like"/>
    <property type="match status" value="1"/>
</dbReference>
<sequence>MEGSNVSQLLRKSGVTTYEELVKKSLVDYSWFWGNLPDWLGLRWERKFTQLLDSSAGPEWTSWYVGGLINLEEQLLEDKSGVALIWVPEVGPSKELTYQDLARMSSRFAGFLTSQGVGEGDVVTLYAPMIPEVLAAMFGTFRVGAIASPVFSGYGASALAERLRGTKVLVTVDGYYRRGEVRSLKGVVDSVVSDGVKVVVVERLRSSVEMKEGRDFTFREVLEYGEQERRYVDPNHPALLMYTSGTTGRPKGVLISHAGAALEPAKEQRYNFDLKPGDRLWWVSDIGWMMGPWQVIGSQVLGATHLVVEGAIDYPSKHKLWDVVRTQGVTHLGFAATVARMLKGYGAPESIPRHLKVFGNTGEPIDEDTWRWVMEVGEWKRPLINISGGTEVFGCILGPSVLTPLKPSTLWGPCLGVDADVVDDEGRSVRGKVGYLVIRRPIPSMTRGFYGDRERYLETYWYRFYGIWYHGDLAYVDEEGYWFLRGRADDVIKVAGKRVGPAELETVLNSHPAILESACVGVPDSVKGEVIYCFVKPRASSVPLGELSDLVANTLGRPFVPEKVYQVRDLPRTRSGKIMRRVIKAAVTGGPLGDLTSLENPDSVQEIKKIFER</sequence>
<dbReference type="GO" id="GO:0003987">
    <property type="term" value="F:acetate-CoA ligase activity"/>
    <property type="evidence" value="ECO:0007669"/>
    <property type="project" value="UniProtKB-EC"/>
</dbReference>
<dbReference type="Pfam" id="PF00501">
    <property type="entry name" value="AMP-binding"/>
    <property type="match status" value="1"/>
</dbReference>
<evidence type="ECO:0000259" key="7">
    <source>
        <dbReference type="Pfam" id="PF13193"/>
    </source>
</evidence>
<dbReference type="InterPro" id="IPR000873">
    <property type="entry name" value="AMP-dep_synth/lig_dom"/>
</dbReference>
<comment type="similarity">
    <text evidence="1">Belongs to the ATP-dependent AMP-binding enzyme family.</text>
</comment>
<reference evidence="10" key="4">
    <citation type="submission" date="2020-09" db="EMBL/GenBank/DDBJ databases">
        <authorList>
            <person name="Sun Q."/>
            <person name="Ohkuma M."/>
        </authorList>
    </citation>
    <scope>NUCLEOTIDE SEQUENCE</scope>
    <source>
        <strain evidence="10">JCM 31740</strain>
    </source>
</reference>
<dbReference type="PANTHER" id="PTHR24095:SF14">
    <property type="entry name" value="ACETYL-COENZYME A SYNTHETASE 1"/>
    <property type="match status" value="1"/>
</dbReference>
<dbReference type="Pfam" id="PF13193">
    <property type="entry name" value="AMP-binding_C"/>
    <property type="match status" value="1"/>
</dbReference>
<dbReference type="PROSITE" id="PS00455">
    <property type="entry name" value="AMP_BINDING"/>
    <property type="match status" value="1"/>
</dbReference>
<evidence type="ECO:0000259" key="6">
    <source>
        <dbReference type="Pfam" id="PF00501"/>
    </source>
</evidence>
<dbReference type="AlphaFoldDB" id="A0A348B461"/>
<feature type="domain" description="Acetyl-coenzyme A synthetase N-terminal" evidence="8">
    <location>
        <begin position="18"/>
        <end position="71"/>
    </location>
</feature>
<dbReference type="InterPro" id="IPR025110">
    <property type="entry name" value="AMP-bd_C"/>
</dbReference>
<dbReference type="GO" id="GO:0006085">
    <property type="term" value="P:acetyl-CoA biosynthetic process"/>
    <property type="evidence" value="ECO:0007669"/>
    <property type="project" value="TreeGrafter"/>
</dbReference>
<reference evidence="9" key="3">
    <citation type="journal article" date="2019" name="BMC Res. Notes">
        <title>Complete genome sequence of the Sulfodiicoccus acidiphilus strain HS-1T, the first crenarchaeon that lacks polB3, isolated from an acidic hot spring in Ohwaku-dani, Hakone, Japan.</title>
        <authorList>
            <person name="Sakai H.D."/>
            <person name="Kurosawa N."/>
        </authorList>
    </citation>
    <scope>NUCLEOTIDE SEQUENCE</scope>
    <source>
        <strain evidence="9">HS-1</strain>
    </source>
</reference>
<dbReference type="EMBL" id="BMQS01000002">
    <property type="protein sequence ID" value="GGT87684.1"/>
    <property type="molecule type" value="Genomic_DNA"/>
</dbReference>
<keyword evidence="5" id="KW-0067">ATP-binding</keyword>
<organism evidence="9 11">
    <name type="scientific">Sulfodiicoccus acidiphilus</name>
    <dbReference type="NCBI Taxonomy" id="1670455"/>
    <lineage>
        <taxon>Archaea</taxon>
        <taxon>Thermoproteota</taxon>
        <taxon>Thermoprotei</taxon>
        <taxon>Sulfolobales</taxon>
        <taxon>Sulfolobaceae</taxon>
        <taxon>Sulfodiicoccus</taxon>
    </lineage>
</organism>
<keyword evidence="3" id="KW-0436">Ligase</keyword>
<dbReference type="EC" id="6.2.1.1" evidence="2"/>
<dbReference type="PANTHER" id="PTHR24095">
    <property type="entry name" value="ACETYL-COENZYME A SYNTHETASE"/>
    <property type="match status" value="1"/>
</dbReference>
<protein>
    <recommendedName>
        <fullName evidence="2">acetate--CoA ligase</fullName>
        <ecNumber evidence="2">6.2.1.1</ecNumber>
    </recommendedName>
</protein>
<evidence type="ECO:0000313" key="10">
    <source>
        <dbReference type="EMBL" id="GGT87684.1"/>
    </source>
</evidence>
<accession>A0A348B461</accession>
<name>A0A348B461_9CREN</name>
<feature type="domain" description="AMP-binding enzyme C-terminal" evidence="7">
    <location>
        <begin position="503"/>
        <end position="577"/>
    </location>
</feature>
<evidence type="ECO:0000256" key="5">
    <source>
        <dbReference type="ARBA" id="ARBA00022840"/>
    </source>
</evidence>
<evidence type="ECO:0000259" key="8">
    <source>
        <dbReference type="Pfam" id="PF16177"/>
    </source>
</evidence>
<evidence type="ECO:0000256" key="4">
    <source>
        <dbReference type="ARBA" id="ARBA00022741"/>
    </source>
</evidence>
<reference evidence="11" key="2">
    <citation type="submission" date="2018-04" db="EMBL/GenBank/DDBJ databases">
        <title>Complete genome sequence of Sulfodiicoccus acidiphilus strain HS-1.</title>
        <authorList>
            <person name="Sakai H.D."/>
            <person name="Kurosawa N."/>
        </authorList>
    </citation>
    <scope>NUCLEOTIDE SEQUENCE [LARGE SCALE GENOMIC DNA]</scope>
    <source>
        <strain evidence="11">HS-1</strain>
    </source>
</reference>
<dbReference type="KEGG" id="sacd:HS1genome_1352"/>
<evidence type="ECO:0000256" key="3">
    <source>
        <dbReference type="ARBA" id="ARBA00022598"/>
    </source>
</evidence>
<dbReference type="InterPro" id="IPR042099">
    <property type="entry name" value="ANL_N_sf"/>
</dbReference>
<proteinExistence type="inferred from homology"/>
<dbReference type="Proteomes" id="UP000616143">
    <property type="component" value="Unassembled WGS sequence"/>
</dbReference>
<feature type="domain" description="AMP-dependent synthetase/ligase" evidence="6">
    <location>
        <begin position="77"/>
        <end position="450"/>
    </location>
</feature>
<dbReference type="EMBL" id="AP018553">
    <property type="protein sequence ID" value="BBD72963.1"/>
    <property type="molecule type" value="Genomic_DNA"/>
</dbReference>
<evidence type="ECO:0000313" key="9">
    <source>
        <dbReference type="EMBL" id="BBD72963.1"/>
    </source>
</evidence>
<dbReference type="Pfam" id="PF16177">
    <property type="entry name" value="ACAS_N"/>
    <property type="match status" value="1"/>
</dbReference>
<evidence type="ECO:0000256" key="2">
    <source>
        <dbReference type="ARBA" id="ARBA00013275"/>
    </source>
</evidence>
<dbReference type="Proteomes" id="UP000276741">
    <property type="component" value="Chromosome"/>
</dbReference>
<dbReference type="GO" id="GO:0005524">
    <property type="term" value="F:ATP binding"/>
    <property type="evidence" value="ECO:0007669"/>
    <property type="project" value="UniProtKB-KW"/>
</dbReference>
<dbReference type="Gene3D" id="3.30.300.30">
    <property type="match status" value="1"/>
</dbReference>
<reference evidence="10" key="1">
    <citation type="journal article" date="2014" name="Int. J. Syst. Evol. Microbiol.">
        <title>Complete genome sequence of Corynebacterium casei LMG S-19264T (=DSM 44701T), isolated from a smear-ripened cheese.</title>
        <authorList>
            <consortium name="US DOE Joint Genome Institute (JGI-PGF)"/>
            <person name="Walter F."/>
            <person name="Albersmeier A."/>
            <person name="Kalinowski J."/>
            <person name="Ruckert C."/>
        </authorList>
    </citation>
    <scope>NUCLEOTIDE SEQUENCE</scope>
    <source>
        <strain evidence="10">JCM 31740</strain>
    </source>
</reference>
<keyword evidence="4" id="KW-0547">Nucleotide-binding</keyword>
<dbReference type="Gene3D" id="3.40.50.12780">
    <property type="entry name" value="N-terminal domain of ligase-like"/>
    <property type="match status" value="1"/>
</dbReference>
<evidence type="ECO:0000256" key="1">
    <source>
        <dbReference type="ARBA" id="ARBA00006432"/>
    </source>
</evidence>
<gene>
    <name evidence="10" type="ORF">GCM10007116_02030</name>
    <name evidence="9" type="ORF">HS1genome_1352</name>
</gene>
<dbReference type="InterPro" id="IPR020845">
    <property type="entry name" value="AMP-binding_CS"/>
</dbReference>
<dbReference type="InterPro" id="IPR032387">
    <property type="entry name" value="ACAS_N"/>
</dbReference>
<evidence type="ECO:0000313" key="11">
    <source>
        <dbReference type="Proteomes" id="UP000276741"/>
    </source>
</evidence>
<keyword evidence="11" id="KW-1185">Reference proteome</keyword>